<dbReference type="GO" id="GO:0102478">
    <property type="term" value="F:beta-L-arabinofuranosidase activity"/>
    <property type="evidence" value="ECO:0007669"/>
    <property type="project" value="UniProtKB-EC"/>
</dbReference>
<dbReference type="Pfam" id="PF20736">
    <property type="entry name" value="Glyco_hydro127M"/>
    <property type="match status" value="1"/>
</dbReference>
<dbReference type="GO" id="GO:0005975">
    <property type="term" value="P:carbohydrate metabolic process"/>
    <property type="evidence" value="ECO:0007669"/>
    <property type="project" value="InterPro"/>
</dbReference>
<evidence type="ECO:0000256" key="1">
    <source>
        <dbReference type="SAM" id="MobiDB-lite"/>
    </source>
</evidence>
<gene>
    <name evidence="5" type="primary">hypBA1</name>
    <name evidence="5" type="ORF">BBLFYP81_01037</name>
</gene>
<feature type="domain" description="Non-reducing end beta-L-arabinofuranosidase-like GH127 C-terminal" evidence="4">
    <location>
        <begin position="508"/>
        <end position="552"/>
    </location>
</feature>
<feature type="domain" description="Non-reducing end beta-L-arabinofuranosidase-like GH127 catalytic" evidence="2">
    <location>
        <begin position="22"/>
        <end position="402"/>
    </location>
</feature>
<dbReference type="PANTHER" id="PTHR43465">
    <property type="entry name" value="DUF1680 DOMAIN PROTEIN (AFU_ORTHOLOGUE AFUA_1G08910)"/>
    <property type="match status" value="1"/>
</dbReference>
<dbReference type="InterPro" id="IPR012878">
    <property type="entry name" value="Beta-AFase-like_GH127_cat"/>
</dbReference>
<accession>A0A6N2SU47</accession>
<protein>
    <submittedName>
        <fullName evidence="5">Non-reducing end beta-L-arabinofuranosidase</fullName>
        <ecNumber evidence="5">3.2.1.185</ecNumber>
    </submittedName>
</protein>
<organism evidence="5">
    <name type="scientific">Bifidobacterium breve</name>
    <dbReference type="NCBI Taxonomy" id="1685"/>
    <lineage>
        <taxon>Bacteria</taxon>
        <taxon>Bacillati</taxon>
        <taxon>Actinomycetota</taxon>
        <taxon>Actinomycetes</taxon>
        <taxon>Bifidobacteriales</taxon>
        <taxon>Bifidobacteriaceae</taxon>
        <taxon>Bifidobacterium</taxon>
    </lineage>
</organism>
<evidence type="ECO:0000313" key="5">
    <source>
        <dbReference type="EMBL" id="VYS95771.1"/>
    </source>
</evidence>
<dbReference type="EMBL" id="CACRSN010000009">
    <property type="protein sequence ID" value="VYS95771.1"/>
    <property type="molecule type" value="Genomic_DNA"/>
</dbReference>
<feature type="domain" description="Non-reducing end beta-L-arabinofuranosidase-like GH127 middle" evidence="3">
    <location>
        <begin position="415"/>
        <end position="507"/>
    </location>
</feature>
<keyword evidence="5" id="KW-0326">Glycosidase</keyword>
<dbReference type="InterPro" id="IPR049174">
    <property type="entry name" value="Beta-AFase-like"/>
</dbReference>
<dbReference type="InterPro" id="IPR008928">
    <property type="entry name" value="6-hairpin_glycosidase_sf"/>
</dbReference>
<dbReference type="Pfam" id="PF07944">
    <property type="entry name" value="Beta-AFase-like_GH127_cat"/>
    <property type="match status" value="1"/>
</dbReference>
<dbReference type="EC" id="3.2.1.185" evidence="5"/>
<evidence type="ECO:0000259" key="4">
    <source>
        <dbReference type="Pfam" id="PF20737"/>
    </source>
</evidence>
<evidence type="ECO:0000259" key="2">
    <source>
        <dbReference type="Pfam" id="PF07944"/>
    </source>
</evidence>
<evidence type="ECO:0000259" key="3">
    <source>
        <dbReference type="Pfam" id="PF20736"/>
    </source>
</evidence>
<dbReference type="AlphaFoldDB" id="A0A6N2SU47"/>
<dbReference type="InterPro" id="IPR049049">
    <property type="entry name" value="Beta-AFase-like_GH127_C"/>
</dbReference>
<keyword evidence="5" id="KW-0378">Hydrolase</keyword>
<dbReference type="PANTHER" id="PTHR43465:SF2">
    <property type="entry name" value="DUF1680 DOMAIN PROTEIN (AFU_ORTHOLOGUE AFUA_1G08910)"/>
    <property type="match status" value="1"/>
</dbReference>
<reference evidence="5" key="1">
    <citation type="submission" date="2019-11" db="EMBL/GenBank/DDBJ databases">
        <authorList>
            <person name="Feng L."/>
        </authorList>
    </citation>
    <scope>NUCLEOTIDE SEQUENCE</scope>
    <source>
        <strain evidence="5">BbreveLFYP81</strain>
    </source>
</reference>
<proteinExistence type="predicted"/>
<dbReference type="SUPFAM" id="SSF48208">
    <property type="entry name" value="Six-hairpin glycosidases"/>
    <property type="match status" value="1"/>
</dbReference>
<sequence>MNDEIDTTVPDDPAGNQLADNKSHAVANLKVVAGELDDEFHGMVFQDSDVYKWLEEAAYALAYHPDPELKALCDRTVNLIARAQQPDGYLDTPYQVKSGVWADRPRFSLIQQSHEMYVMGHYIEAAVAYHQVTGNEQALEVAKKMADCLDANFGPEEGKIHGADGHPEIELALAKLYEEPGEKRYLTLSRYLIDVRGQDPQFYAKQLKALNGDNIFPDLGFYKPTYFQAAEPVRDQQTADGHAVRVGYLCTGVAHVGRLLGDQGLIDTAKRFWKNIVTRRMYVTGAIGSTHVGESFTYDYDLPNDTMYGETCASVAMSMFAQQMLDLEPKGEYADVLEKELFNGSIAGISLDGKQYYYVNALETTPDGLANPDRHHVLSHRVDWFGCARCPANIARLIASVDRYIYTERDGGKTMLSHQFIANKAEFASGLTVEQRSDFPWNGHVEYTVSLPASATDSSVRFGLRIPGWSLGFYALTVNGKSAVAQPEDGFVYLMVNAGDTLELDMPVKFVRANSRVRSDAGQVAVMRGLLVYCVEQADNPGDLWNYRLADGVDAAAAKTEFQSDLLGGEDTVSLPAVREQADSDDAALYVSADVAPATEAAHTDTGAVLLMGQPRGRPDEGLAQTIILTPLFSFHWVSLPLLNSGGRLSHMRGMMGCRFTGESNNDGIYGSQGPRQRGHRSIACTGDHGRRASGA</sequence>
<feature type="region of interest" description="Disordered" evidence="1">
    <location>
        <begin position="667"/>
        <end position="696"/>
    </location>
</feature>
<dbReference type="InterPro" id="IPR049046">
    <property type="entry name" value="Beta-AFase-like_GH127_middle"/>
</dbReference>
<name>A0A6N2SU47_BIFBR</name>
<dbReference type="Pfam" id="PF20737">
    <property type="entry name" value="Glyco_hydro127C"/>
    <property type="match status" value="1"/>
</dbReference>